<keyword evidence="1 4" id="KW-0349">Heme</keyword>
<dbReference type="PROSITE" id="PS51007">
    <property type="entry name" value="CYTC"/>
    <property type="match status" value="1"/>
</dbReference>
<evidence type="ECO:0000259" key="5">
    <source>
        <dbReference type="PROSITE" id="PS51007"/>
    </source>
</evidence>
<keyword evidence="2 4" id="KW-0479">Metal-binding</keyword>
<evidence type="ECO:0000256" key="3">
    <source>
        <dbReference type="ARBA" id="ARBA00023004"/>
    </source>
</evidence>
<dbReference type="Gene3D" id="1.10.760.10">
    <property type="entry name" value="Cytochrome c-like domain"/>
    <property type="match status" value="1"/>
</dbReference>
<dbReference type="PANTHER" id="PTHR35008:SF8">
    <property type="entry name" value="ALCOHOL DEHYDROGENASE CYTOCHROME C SUBUNIT"/>
    <property type="match status" value="1"/>
</dbReference>
<feature type="domain" description="Cytochrome c" evidence="5">
    <location>
        <begin position="61"/>
        <end position="153"/>
    </location>
</feature>
<dbReference type="PANTHER" id="PTHR35008">
    <property type="entry name" value="BLL4482 PROTEIN-RELATED"/>
    <property type="match status" value="1"/>
</dbReference>
<dbReference type="SUPFAM" id="SSF46626">
    <property type="entry name" value="Cytochrome c"/>
    <property type="match status" value="1"/>
</dbReference>
<dbReference type="RefSeq" id="WP_247812283.1">
    <property type="nucleotide sequence ID" value="NZ_CP095855.1"/>
</dbReference>
<dbReference type="InterPro" id="IPR036909">
    <property type="entry name" value="Cyt_c-like_dom_sf"/>
</dbReference>
<dbReference type="InterPro" id="IPR009056">
    <property type="entry name" value="Cyt_c-like_dom"/>
</dbReference>
<evidence type="ECO:0000313" key="7">
    <source>
        <dbReference type="Proteomes" id="UP000830198"/>
    </source>
</evidence>
<evidence type="ECO:0000313" key="6">
    <source>
        <dbReference type="EMBL" id="UPK70021.1"/>
    </source>
</evidence>
<evidence type="ECO:0000256" key="4">
    <source>
        <dbReference type="PROSITE-ProRule" id="PRU00433"/>
    </source>
</evidence>
<dbReference type="InterPro" id="IPR051459">
    <property type="entry name" value="Cytochrome_c-type_DH"/>
</dbReference>
<gene>
    <name evidence="6" type="ORF">MYF79_01785</name>
</gene>
<proteinExistence type="predicted"/>
<keyword evidence="3 4" id="KW-0408">Iron</keyword>
<reference evidence="6 7" key="1">
    <citation type="submission" date="2022-04" db="EMBL/GenBank/DDBJ databases">
        <title>The arsenic-methylating capacity of Chitinophaga filiformis YT5 during chitin decomposition.</title>
        <authorList>
            <person name="Chen G."/>
            <person name="Liang Y."/>
        </authorList>
    </citation>
    <scope>NUCLEOTIDE SEQUENCE [LARGE SCALE GENOMIC DNA]</scope>
    <source>
        <strain evidence="6 7">YT5</strain>
    </source>
</reference>
<accession>A0ABY4I5L1</accession>
<keyword evidence="7" id="KW-1185">Reference proteome</keyword>
<dbReference type="Pfam" id="PF13442">
    <property type="entry name" value="Cytochrome_CBB3"/>
    <property type="match status" value="1"/>
</dbReference>
<dbReference type="PROSITE" id="PS51257">
    <property type="entry name" value="PROKAR_LIPOPROTEIN"/>
    <property type="match status" value="1"/>
</dbReference>
<evidence type="ECO:0000256" key="1">
    <source>
        <dbReference type="ARBA" id="ARBA00022617"/>
    </source>
</evidence>
<name>A0ABY4I5L1_CHIFI</name>
<evidence type="ECO:0000256" key="2">
    <source>
        <dbReference type="ARBA" id="ARBA00022723"/>
    </source>
</evidence>
<organism evidence="6 7">
    <name type="scientific">Chitinophaga filiformis</name>
    <name type="common">Myxococcus filiformis</name>
    <name type="synonym">Flexibacter filiformis</name>
    <dbReference type="NCBI Taxonomy" id="104663"/>
    <lineage>
        <taxon>Bacteria</taxon>
        <taxon>Pseudomonadati</taxon>
        <taxon>Bacteroidota</taxon>
        <taxon>Chitinophagia</taxon>
        <taxon>Chitinophagales</taxon>
        <taxon>Chitinophagaceae</taxon>
        <taxon>Chitinophaga</taxon>
    </lineage>
</organism>
<dbReference type="Proteomes" id="UP000830198">
    <property type="component" value="Chromosome"/>
</dbReference>
<dbReference type="EMBL" id="CP095855">
    <property type="protein sequence ID" value="UPK70021.1"/>
    <property type="molecule type" value="Genomic_DNA"/>
</dbReference>
<protein>
    <submittedName>
        <fullName evidence="6">Cytochrome c</fullName>
    </submittedName>
</protein>
<sequence length="191" mass="20529">MFKLRMPFWACVAGTLMIACERRNAAMPEHFGYGRPATEKEIAAKAIAIRPDGVGLPAGSGTVQDGALIYAGKCASCHGATGVEGPYNILVAPDTADALPFDQAPKRVKAIGNYWPYATTIFDYVRRAMPFNAPGSLSDNEVYSVTAWLLHANKLIDADAVINAKTLPGIVMPARKYYVTDSRKGGDGPYE</sequence>